<comment type="caution">
    <text evidence="2">The sequence shown here is derived from an EMBL/GenBank/DDBJ whole genome shotgun (WGS) entry which is preliminary data.</text>
</comment>
<name>A0ABP6ZS18_9ACTN</name>
<dbReference type="Proteomes" id="UP001500630">
    <property type="component" value="Unassembled WGS sequence"/>
</dbReference>
<gene>
    <name evidence="2" type="ORF">GCM10022419_122160</name>
</gene>
<reference evidence="3" key="1">
    <citation type="journal article" date="2019" name="Int. J. Syst. Evol. Microbiol.">
        <title>The Global Catalogue of Microorganisms (GCM) 10K type strain sequencing project: providing services to taxonomists for standard genome sequencing and annotation.</title>
        <authorList>
            <consortium name="The Broad Institute Genomics Platform"/>
            <consortium name="The Broad Institute Genome Sequencing Center for Infectious Disease"/>
            <person name="Wu L."/>
            <person name="Ma J."/>
        </authorList>
    </citation>
    <scope>NUCLEOTIDE SEQUENCE [LARGE SCALE GENOMIC DNA]</scope>
    <source>
        <strain evidence="3">JCM 17326</strain>
    </source>
</reference>
<evidence type="ECO:0008006" key="4">
    <source>
        <dbReference type="Google" id="ProtNLM"/>
    </source>
</evidence>
<keyword evidence="3" id="KW-1185">Reference proteome</keyword>
<protein>
    <recommendedName>
        <fullName evidence="4">Secreted protein</fullName>
    </recommendedName>
</protein>
<organism evidence="2 3">
    <name type="scientific">Nonomuraea rosea</name>
    <dbReference type="NCBI Taxonomy" id="638574"/>
    <lineage>
        <taxon>Bacteria</taxon>
        <taxon>Bacillati</taxon>
        <taxon>Actinomycetota</taxon>
        <taxon>Actinomycetes</taxon>
        <taxon>Streptosporangiales</taxon>
        <taxon>Streptosporangiaceae</taxon>
        <taxon>Nonomuraea</taxon>
    </lineage>
</organism>
<feature type="signal peptide" evidence="1">
    <location>
        <begin position="1"/>
        <end position="34"/>
    </location>
</feature>
<dbReference type="EMBL" id="BAABDQ010000054">
    <property type="protein sequence ID" value="GAA3616403.1"/>
    <property type="molecule type" value="Genomic_DNA"/>
</dbReference>
<evidence type="ECO:0000313" key="2">
    <source>
        <dbReference type="EMBL" id="GAA3616403.1"/>
    </source>
</evidence>
<evidence type="ECO:0000313" key="3">
    <source>
        <dbReference type="Proteomes" id="UP001500630"/>
    </source>
</evidence>
<proteinExistence type="predicted"/>
<keyword evidence="1" id="KW-0732">Signal</keyword>
<feature type="chain" id="PRO_5046649115" description="Secreted protein" evidence="1">
    <location>
        <begin position="35"/>
        <end position="135"/>
    </location>
</feature>
<sequence length="135" mass="14590">MQCPSRKKAVRRSLSALAMVAGLSSGLLAGPAMAAAPLSVQGLSGQQVEVCVVAGNVNLRGYSIRGKNQSNDDGASPEVVLGGDRSRQRCATLWNWWWKGEINVDFWADSGAKLVTHQCNVPVERWDTNRVTCTF</sequence>
<evidence type="ECO:0000256" key="1">
    <source>
        <dbReference type="SAM" id="SignalP"/>
    </source>
</evidence>
<accession>A0ABP6ZS18</accession>